<proteinExistence type="predicted"/>
<accession>C1GZ62</accession>
<gene>
    <name evidence="2" type="ORF">PAAG_03806</name>
</gene>
<evidence type="ECO:0000313" key="3">
    <source>
        <dbReference type="Proteomes" id="UP000002059"/>
    </source>
</evidence>
<protein>
    <submittedName>
        <fullName evidence="2">Uncharacterized protein</fullName>
    </submittedName>
</protein>
<sequence length="167" mass="18326">MFASQLPSVELRSNAQRRRQRQRQRQRPALVDAVFQSPYFKMSTLPGLLHADSLEKPAPRPRRELPALASAITKLILCADVAVVALSTSRSTHARLAATRPLRPGSTTGARRRSDEEPPVLDACDISKLLTADSRMDSKLALQRALGGLRSIKLRVVEGRASNNIPA</sequence>
<name>C1GZ62_PARBA</name>
<feature type="compositionally biased region" description="Polar residues" evidence="1">
    <location>
        <begin position="1"/>
        <end position="14"/>
    </location>
</feature>
<dbReference type="EMBL" id="KN294000">
    <property type="protein sequence ID" value="EEH41885.2"/>
    <property type="molecule type" value="Genomic_DNA"/>
</dbReference>
<dbReference type="OrthoDB" id="4187550at2759"/>
<dbReference type="RefSeq" id="XP_015702160.1">
    <property type="nucleotide sequence ID" value="XM_015845071.1"/>
</dbReference>
<dbReference type="AlphaFoldDB" id="C1GZ62"/>
<feature type="compositionally biased region" description="Basic residues" evidence="1">
    <location>
        <begin position="15"/>
        <end position="26"/>
    </location>
</feature>
<dbReference type="KEGG" id="pbl:PAAG_03806"/>
<keyword evidence="3" id="KW-1185">Reference proteome</keyword>
<evidence type="ECO:0000313" key="2">
    <source>
        <dbReference type="EMBL" id="EEH41885.2"/>
    </source>
</evidence>
<organism evidence="2 3">
    <name type="scientific">Paracoccidioides lutzii (strain ATCC MYA-826 / Pb01)</name>
    <name type="common">Paracoccidioides brasiliensis</name>
    <dbReference type="NCBI Taxonomy" id="502779"/>
    <lineage>
        <taxon>Eukaryota</taxon>
        <taxon>Fungi</taxon>
        <taxon>Dikarya</taxon>
        <taxon>Ascomycota</taxon>
        <taxon>Pezizomycotina</taxon>
        <taxon>Eurotiomycetes</taxon>
        <taxon>Eurotiomycetidae</taxon>
        <taxon>Onygenales</taxon>
        <taxon>Ajellomycetaceae</taxon>
        <taxon>Paracoccidioides</taxon>
    </lineage>
</organism>
<reference evidence="2 3" key="1">
    <citation type="journal article" date="2011" name="PLoS Genet.">
        <title>Comparative genomic analysis of human fungal pathogens causing paracoccidioidomycosis.</title>
        <authorList>
            <person name="Desjardins C.A."/>
            <person name="Champion M.D."/>
            <person name="Holder J.W."/>
            <person name="Muszewska A."/>
            <person name="Goldberg J."/>
            <person name="Bailao A.M."/>
            <person name="Brigido M.M."/>
            <person name="Ferreira M.E."/>
            <person name="Garcia A.M."/>
            <person name="Grynberg M."/>
            <person name="Gujja S."/>
            <person name="Heiman D.I."/>
            <person name="Henn M.R."/>
            <person name="Kodira C.D."/>
            <person name="Leon-Narvaez H."/>
            <person name="Longo L.V."/>
            <person name="Ma L.J."/>
            <person name="Malavazi I."/>
            <person name="Matsuo A.L."/>
            <person name="Morais F.V."/>
            <person name="Pereira M."/>
            <person name="Rodriguez-Brito S."/>
            <person name="Sakthikumar S."/>
            <person name="Salem-Izacc S.M."/>
            <person name="Sykes S.M."/>
            <person name="Teixeira M.M."/>
            <person name="Vallejo M.C."/>
            <person name="Walter M.E."/>
            <person name="Yandava C."/>
            <person name="Young S."/>
            <person name="Zeng Q."/>
            <person name="Zucker J."/>
            <person name="Felipe M.S."/>
            <person name="Goldman G.H."/>
            <person name="Haas B.J."/>
            <person name="McEwen J.G."/>
            <person name="Nino-Vega G."/>
            <person name="Puccia R."/>
            <person name="San-Blas G."/>
            <person name="Soares C.M."/>
            <person name="Birren B.W."/>
            <person name="Cuomo C.A."/>
        </authorList>
    </citation>
    <scope>NUCLEOTIDE SEQUENCE [LARGE SCALE GENOMIC DNA]</scope>
    <source>
        <strain evidence="3">ATCC MYA-826 / Pb01</strain>
    </source>
</reference>
<dbReference type="VEuPathDB" id="FungiDB:PAAG_03806"/>
<dbReference type="OMA" id="PRRVCDE"/>
<feature type="region of interest" description="Disordered" evidence="1">
    <location>
        <begin position="98"/>
        <end position="118"/>
    </location>
</feature>
<evidence type="ECO:0000256" key="1">
    <source>
        <dbReference type="SAM" id="MobiDB-lite"/>
    </source>
</evidence>
<dbReference type="HOGENOM" id="CLU_1595058_0_0_1"/>
<dbReference type="Proteomes" id="UP000002059">
    <property type="component" value="Partially assembled WGS sequence"/>
</dbReference>
<feature type="region of interest" description="Disordered" evidence="1">
    <location>
        <begin position="1"/>
        <end position="28"/>
    </location>
</feature>
<dbReference type="GeneID" id="9097649"/>